<dbReference type="RefSeq" id="WP_213497780.1">
    <property type="nucleotide sequence ID" value="NZ_CP074694.1"/>
</dbReference>
<dbReference type="InterPro" id="IPR012809">
    <property type="entry name" value="ECF_CbiQ"/>
</dbReference>
<organism evidence="7 8">
    <name type="scientific">Telmatocola sphagniphila</name>
    <dbReference type="NCBI Taxonomy" id="1123043"/>
    <lineage>
        <taxon>Bacteria</taxon>
        <taxon>Pseudomonadati</taxon>
        <taxon>Planctomycetota</taxon>
        <taxon>Planctomycetia</taxon>
        <taxon>Gemmatales</taxon>
        <taxon>Gemmataceae</taxon>
    </lineage>
</organism>
<evidence type="ECO:0000256" key="2">
    <source>
        <dbReference type="ARBA" id="ARBA00022475"/>
    </source>
</evidence>
<keyword evidence="4 6" id="KW-1133">Transmembrane helix</keyword>
<dbReference type="KEGG" id="tsph:KIH39_02930"/>
<evidence type="ECO:0000256" key="1">
    <source>
        <dbReference type="ARBA" id="ARBA00004651"/>
    </source>
</evidence>
<dbReference type="GO" id="GO:0043190">
    <property type="term" value="C:ATP-binding cassette (ABC) transporter complex"/>
    <property type="evidence" value="ECO:0007669"/>
    <property type="project" value="InterPro"/>
</dbReference>
<gene>
    <name evidence="7" type="primary">cbiQ</name>
    <name evidence="7" type="ORF">KIH39_02930</name>
</gene>
<keyword evidence="5 6" id="KW-0472">Membrane</keyword>
<comment type="subcellular location">
    <subcellularLocation>
        <location evidence="1">Cell membrane</location>
        <topology evidence="1">Multi-pass membrane protein</topology>
    </subcellularLocation>
</comment>
<keyword evidence="3 6" id="KW-0812">Transmembrane</keyword>
<proteinExistence type="predicted"/>
<reference evidence="7" key="1">
    <citation type="submission" date="2021-05" db="EMBL/GenBank/DDBJ databases">
        <title>Complete genome sequence of the cellulolytic planctomycete Telmatocola sphagniphila SP2T and characterization of the first cellulase from planctomycetes.</title>
        <authorList>
            <person name="Rakitin A.L."/>
            <person name="Beletsky A.V."/>
            <person name="Naumoff D.G."/>
            <person name="Kulichevskaya I.S."/>
            <person name="Mardanov A.V."/>
            <person name="Ravin N.V."/>
            <person name="Dedysh S.N."/>
        </authorList>
    </citation>
    <scope>NUCLEOTIDE SEQUENCE</scope>
    <source>
        <strain evidence="7">SP2T</strain>
    </source>
</reference>
<dbReference type="PANTHER" id="PTHR34857:SF2">
    <property type="entry name" value="SLL0384 PROTEIN"/>
    <property type="match status" value="1"/>
</dbReference>
<dbReference type="Pfam" id="PF02361">
    <property type="entry name" value="CbiQ"/>
    <property type="match status" value="1"/>
</dbReference>
<accession>A0A8E6EVL3</accession>
<evidence type="ECO:0000313" key="8">
    <source>
        <dbReference type="Proteomes" id="UP000676194"/>
    </source>
</evidence>
<evidence type="ECO:0000256" key="6">
    <source>
        <dbReference type="SAM" id="Phobius"/>
    </source>
</evidence>
<evidence type="ECO:0000256" key="4">
    <source>
        <dbReference type="ARBA" id="ARBA00022989"/>
    </source>
</evidence>
<evidence type="ECO:0000313" key="7">
    <source>
        <dbReference type="EMBL" id="QVL32890.1"/>
    </source>
</evidence>
<keyword evidence="8" id="KW-1185">Reference proteome</keyword>
<dbReference type="EMBL" id="CP074694">
    <property type="protein sequence ID" value="QVL32890.1"/>
    <property type="molecule type" value="Genomic_DNA"/>
</dbReference>
<protein>
    <submittedName>
        <fullName evidence="7">Cobalt ECF transporter T component CbiQ</fullName>
    </submittedName>
</protein>
<feature type="transmembrane region" description="Helical" evidence="6">
    <location>
        <begin position="230"/>
        <end position="249"/>
    </location>
</feature>
<keyword evidence="2" id="KW-1003">Cell membrane</keyword>
<feature type="transmembrane region" description="Helical" evidence="6">
    <location>
        <begin position="27"/>
        <end position="54"/>
    </location>
</feature>
<evidence type="ECO:0000256" key="5">
    <source>
        <dbReference type="ARBA" id="ARBA00023136"/>
    </source>
</evidence>
<feature type="transmembrane region" description="Helical" evidence="6">
    <location>
        <begin position="104"/>
        <end position="124"/>
    </location>
</feature>
<dbReference type="Proteomes" id="UP000676194">
    <property type="component" value="Chromosome"/>
</dbReference>
<dbReference type="GO" id="GO:0006824">
    <property type="term" value="P:cobalt ion transport"/>
    <property type="evidence" value="ECO:0007669"/>
    <property type="project" value="InterPro"/>
</dbReference>
<feature type="transmembrane region" description="Helical" evidence="6">
    <location>
        <begin position="66"/>
        <end position="84"/>
    </location>
</feature>
<name>A0A8E6EVL3_9BACT</name>
<dbReference type="InterPro" id="IPR003339">
    <property type="entry name" value="ABC/ECF_trnsptr_transmembrane"/>
</dbReference>
<dbReference type="AlphaFoldDB" id="A0A8E6EVL3"/>
<evidence type="ECO:0000256" key="3">
    <source>
        <dbReference type="ARBA" id="ARBA00022692"/>
    </source>
</evidence>
<sequence>MANALQKIPSAGASFEPRAKLLATLSAFILLIASQSIPILAGAVGYILVICFLVRMPWIWTLNRVLLVWLAALPFLLFAPFWITEGRKLAEVWGLAVYEGGMKFSLVLVLRTTGISLWALFILATTSWTQGIQAAQKLGMPRKLGAILLLTHRYIFLMNAELDRIKVAVRIRGFRNRMNLHSQKTIGHLLGFLFQQGFQRSETLHQALMVRGFNGQLPSLRTPVMKTKDWVFLTFSILLHSALLAGDWMGR</sequence>
<dbReference type="CDD" id="cd16914">
    <property type="entry name" value="EcfT"/>
    <property type="match status" value="1"/>
</dbReference>
<dbReference type="PANTHER" id="PTHR34857">
    <property type="entry name" value="SLL0384 PROTEIN"/>
    <property type="match status" value="1"/>
</dbReference>
<dbReference type="NCBIfam" id="TIGR02454">
    <property type="entry name" value="ECF_T_CbiQ"/>
    <property type="match status" value="1"/>
</dbReference>
<dbReference type="InterPro" id="IPR051611">
    <property type="entry name" value="ECF_transporter_component"/>
</dbReference>